<keyword evidence="2 6" id="KW-0813">Transport</keyword>
<feature type="transmembrane region" description="Helical" evidence="6">
    <location>
        <begin position="265"/>
        <end position="286"/>
    </location>
</feature>
<dbReference type="AlphaFoldDB" id="A0A843YE47"/>
<dbReference type="EMBL" id="WIBF01000002">
    <property type="protein sequence ID" value="MQQ07925.1"/>
    <property type="molecule type" value="Genomic_DNA"/>
</dbReference>
<feature type="transmembrane region" description="Helical" evidence="6">
    <location>
        <begin position="411"/>
        <end position="429"/>
    </location>
</feature>
<dbReference type="PANTHER" id="PTHR11101:SF80">
    <property type="entry name" value="PHOSPHATE TRANSPORTER"/>
    <property type="match status" value="1"/>
</dbReference>
<feature type="transmembrane region" description="Helical" evidence="6">
    <location>
        <begin position="235"/>
        <end position="253"/>
    </location>
</feature>
<reference evidence="7 8" key="1">
    <citation type="submission" date="2019-10" db="EMBL/GenBank/DDBJ databases">
        <title>Epibacterium sp. nov., isolated from seawater.</title>
        <authorList>
            <person name="Zhang X."/>
            <person name="Li N."/>
        </authorList>
    </citation>
    <scope>NUCLEOTIDE SEQUENCE [LARGE SCALE GENOMIC DNA]</scope>
    <source>
        <strain evidence="7 8">SM1979</strain>
    </source>
</reference>
<evidence type="ECO:0000256" key="5">
    <source>
        <dbReference type="ARBA" id="ARBA00023136"/>
    </source>
</evidence>
<keyword evidence="3 6" id="KW-0812">Transmembrane</keyword>
<feature type="transmembrane region" description="Helical" evidence="6">
    <location>
        <begin position="352"/>
        <end position="374"/>
    </location>
</feature>
<evidence type="ECO:0000256" key="1">
    <source>
        <dbReference type="ARBA" id="ARBA00004141"/>
    </source>
</evidence>
<evidence type="ECO:0000256" key="2">
    <source>
        <dbReference type="ARBA" id="ARBA00022448"/>
    </source>
</evidence>
<dbReference type="Pfam" id="PF01384">
    <property type="entry name" value="PHO4"/>
    <property type="match status" value="1"/>
</dbReference>
<dbReference type="InterPro" id="IPR001204">
    <property type="entry name" value="Phos_transporter"/>
</dbReference>
<feature type="transmembrane region" description="Helical" evidence="6">
    <location>
        <begin position="386"/>
        <end position="405"/>
    </location>
</feature>
<feature type="transmembrane region" description="Helical" evidence="6">
    <location>
        <begin position="137"/>
        <end position="158"/>
    </location>
</feature>
<comment type="subcellular location">
    <subcellularLocation>
        <location evidence="1 6">Membrane</location>
        <topology evidence="1 6">Multi-pass membrane protein</topology>
    </subcellularLocation>
</comment>
<proteinExistence type="inferred from homology"/>
<sequence>MPDSRRAKGWSTLDKDLSRISQVELATGFLARGLLAKVAAGGFLVIAGLIAAGAIGAFDNLTLVIVATVLGAYMALNIGANDVSNNMGPAVGARALPMGAAILIAAIAESSGALLAGREVVHTISFEILDVGAITDVTSLIQAMLAALMAAAIWVNFATWIGAPVSTTHSVVGGVLGAGVAAVGFGAVNWPLVAIIVANWVISPLMGAVTAALILAFIKTQITYRKDKIKAARRWVPVLVAVMAGSFTSYLNIKGVDRLFTSTDVNAALAGLCIGALTYVVVAPLIRRQARKMENRNRDLKALFSLPLIVSATLLSFAHGANDVANAVGPLAAIVQATQTGSAEAAVEVPRWVMVIGALGISFGLFFFGPKLILMVGDQITKLNPMRAFAVSLSAAITVILASSFGLPVSSTHVAVGGVFGVGFFREWYMARRRMKQSGAVSKSLAIEEGRRRKLVRRSHFMTIVAAWVFTLPAAALVSALVFGLMQLLFV</sequence>
<keyword evidence="8" id="KW-1185">Reference proteome</keyword>
<feature type="transmembrane region" description="Helical" evidence="6">
    <location>
        <begin position="302"/>
        <end position="321"/>
    </location>
</feature>
<keyword evidence="5 6" id="KW-0472">Membrane</keyword>
<dbReference type="RefSeq" id="WP_153214863.1">
    <property type="nucleotide sequence ID" value="NZ_WIBF01000002.1"/>
</dbReference>
<feature type="transmembrane region" description="Helical" evidence="6">
    <location>
        <begin position="95"/>
        <end position="117"/>
    </location>
</feature>
<feature type="transmembrane region" description="Helical" evidence="6">
    <location>
        <begin position="34"/>
        <end position="55"/>
    </location>
</feature>
<name>A0A843YE47_9RHOB</name>
<evidence type="ECO:0000313" key="7">
    <source>
        <dbReference type="EMBL" id="MQQ07925.1"/>
    </source>
</evidence>
<comment type="caution">
    <text evidence="7">The sequence shown here is derived from an EMBL/GenBank/DDBJ whole genome shotgun (WGS) entry which is preliminary data.</text>
</comment>
<comment type="similarity">
    <text evidence="6">Belongs to the inorganic phosphate transporter (PiT) (TC 2.A.20) family.</text>
</comment>
<feature type="transmembrane region" description="Helical" evidence="6">
    <location>
        <begin position="61"/>
        <end position="83"/>
    </location>
</feature>
<feature type="transmembrane region" description="Helical" evidence="6">
    <location>
        <begin position="461"/>
        <end position="490"/>
    </location>
</feature>
<protein>
    <recommendedName>
        <fullName evidence="6">Phosphate transporter</fullName>
    </recommendedName>
</protein>
<dbReference type="GO" id="GO:0005315">
    <property type="term" value="F:phosphate transmembrane transporter activity"/>
    <property type="evidence" value="ECO:0007669"/>
    <property type="project" value="InterPro"/>
</dbReference>
<evidence type="ECO:0000256" key="6">
    <source>
        <dbReference type="RuleBase" id="RU363058"/>
    </source>
</evidence>
<dbReference type="GO" id="GO:0035435">
    <property type="term" value="P:phosphate ion transmembrane transport"/>
    <property type="evidence" value="ECO:0007669"/>
    <property type="project" value="TreeGrafter"/>
</dbReference>
<feature type="transmembrane region" description="Helical" evidence="6">
    <location>
        <begin position="170"/>
        <end position="188"/>
    </location>
</feature>
<feature type="transmembrane region" description="Helical" evidence="6">
    <location>
        <begin position="194"/>
        <end position="215"/>
    </location>
</feature>
<dbReference type="Proteomes" id="UP000444174">
    <property type="component" value="Unassembled WGS sequence"/>
</dbReference>
<accession>A0A843YE47</accession>
<evidence type="ECO:0000256" key="4">
    <source>
        <dbReference type="ARBA" id="ARBA00022989"/>
    </source>
</evidence>
<dbReference type="GO" id="GO:0016020">
    <property type="term" value="C:membrane"/>
    <property type="evidence" value="ECO:0007669"/>
    <property type="project" value="UniProtKB-SubCell"/>
</dbReference>
<evidence type="ECO:0000256" key="3">
    <source>
        <dbReference type="ARBA" id="ARBA00022692"/>
    </source>
</evidence>
<keyword evidence="4 6" id="KW-1133">Transmembrane helix</keyword>
<organism evidence="7 8">
    <name type="scientific">Tritonibacter litoralis</name>
    <dbReference type="NCBI Taxonomy" id="2662264"/>
    <lineage>
        <taxon>Bacteria</taxon>
        <taxon>Pseudomonadati</taxon>
        <taxon>Pseudomonadota</taxon>
        <taxon>Alphaproteobacteria</taxon>
        <taxon>Rhodobacterales</taxon>
        <taxon>Paracoccaceae</taxon>
        <taxon>Tritonibacter</taxon>
    </lineage>
</organism>
<evidence type="ECO:0000313" key="8">
    <source>
        <dbReference type="Proteomes" id="UP000444174"/>
    </source>
</evidence>
<keyword evidence="6" id="KW-0592">Phosphate transport</keyword>
<dbReference type="PANTHER" id="PTHR11101">
    <property type="entry name" value="PHOSPHATE TRANSPORTER"/>
    <property type="match status" value="1"/>
</dbReference>
<gene>
    <name evidence="7" type="ORF">GFB49_05620</name>
</gene>